<reference evidence="9" key="1">
    <citation type="submission" date="2020-10" db="EMBL/GenBank/DDBJ databases">
        <title>Taxonomic study of unclassified bacteria belonging to the class Ktedonobacteria.</title>
        <authorList>
            <person name="Yabe S."/>
            <person name="Wang C.M."/>
            <person name="Zheng Y."/>
            <person name="Sakai Y."/>
            <person name="Cavaletti L."/>
            <person name="Monciardini P."/>
            <person name="Donadio S."/>
        </authorList>
    </citation>
    <scope>NUCLEOTIDE SEQUENCE</scope>
    <source>
        <strain evidence="9">SOSP1-1</strain>
    </source>
</reference>
<dbReference type="InterPro" id="IPR013767">
    <property type="entry name" value="PAS_fold"/>
</dbReference>
<gene>
    <name evidence="9" type="ORF">KSX_04240</name>
</gene>
<dbReference type="PANTHER" id="PTHR43547">
    <property type="entry name" value="TWO-COMPONENT HISTIDINE KINASE"/>
    <property type="match status" value="1"/>
</dbReference>
<evidence type="ECO:0000256" key="6">
    <source>
        <dbReference type="SAM" id="Coils"/>
    </source>
</evidence>
<dbReference type="SMART" id="SM00388">
    <property type="entry name" value="HisKA"/>
    <property type="match status" value="1"/>
</dbReference>
<dbReference type="InterPro" id="IPR005467">
    <property type="entry name" value="His_kinase_dom"/>
</dbReference>
<dbReference type="Gene3D" id="3.30.565.10">
    <property type="entry name" value="Histidine kinase-like ATPase, C-terminal domain"/>
    <property type="match status" value="1"/>
</dbReference>
<keyword evidence="10" id="KW-1185">Reference proteome</keyword>
<dbReference type="InterPro" id="IPR035965">
    <property type="entry name" value="PAS-like_dom_sf"/>
</dbReference>
<evidence type="ECO:0000259" key="8">
    <source>
        <dbReference type="PROSITE" id="PS50109"/>
    </source>
</evidence>
<evidence type="ECO:0000256" key="3">
    <source>
        <dbReference type="ARBA" id="ARBA00022553"/>
    </source>
</evidence>
<dbReference type="RefSeq" id="WP_220191825.1">
    <property type="nucleotide sequence ID" value="NZ_BNJF01000001.1"/>
</dbReference>
<dbReference type="InterPro" id="IPR004358">
    <property type="entry name" value="Sig_transdc_His_kin-like_C"/>
</dbReference>
<evidence type="ECO:0000256" key="5">
    <source>
        <dbReference type="ARBA" id="ARBA00023012"/>
    </source>
</evidence>
<feature type="coiled-coil region" evidence="6">
    <location>
        <begin position="368"/>
        <end position="421"/>
    </location>
</feature>
<dbReference type="InterPro" id="IPR036097">
    <property type="entry name" value="HisK_dim/P_sf"/>
</dbReference>
<accession>A0A8J3HS43</accession>
<keyword evidence="3" id="KW-0597">Phosphoprotein</keyword>
<evidence type="ECO:0000256" key="7">
    <source>
        <dbReference type="SAM" id="MobiDB-lite"/>
    </source>
</evidence>
<evidence type="ECO:0000256" key="1">
    <source>
        <dbReference type="ARBA" id="ARBA00000085"/>
    </source>
</evidence>
<keyword evidence="6" id="KW-0175">Coiled coil</keyword>
<dbReference type="SMART" id="SM00065">
    <property type="entry name" value="GAF"/>
    <property type="match status" value="1"/>
</dbReference>
<dbReference type="Pfam" id="PF00512">
    <property type="entry name" value="HisKA"/>
    <property type="match status" value="1"/>
</dbReference>
<feature type="region of interest" description="Disordered" evidence="7">
    <location>
        <begin position="1"/>
        <end position="24"/>
    </location>
</feature>
<dbReference type="SUPFAM" id="SSF47384">
    <property type="entry name" value="Homodimeric domain of signal transducing histidine kinase"/>
    <property type="match status" value="1"/>
</dbReference>
<dbReference type="Gene3D" id="3.30.450.20">
    <property type="entry name" value="PAS domain"/>
    <property type="match status" value="1"/>
</dbReference>
<keyword evidence="5" id="KW-0902">Two-component regulatory system</keyword>
<comment type="caution">
    <text evidence="9">The sequence shown here is derived from an EMBL/GenBank/DDBJ whole genome shotgun (WGS) entry which is preliminary data.</text>
</comment>
<dbReference type="InterPro" id="IPR003018">
    <property type="entry name" value="GAF"/>
</dbReference>
<evidence type="ECO:0000313" key="10">
    <source>
        <dbReference type="Proteomes" id="UP000612362"/>
    </source>
</evidence>
<comment type="catalytic activity">
    <reaction evidence="1">
        <text>ATP + protein L-histidine = ADP + protein N-phospho-L-histidine.</text>
        <dbReference type="EC" id="2.7.13.3"/>
    </reaction>
</comment>
<dbReference type="Gene3D" id="1.10.287.130">
    <property type="match status" value="1"/>
</dbReference>
<organism evidence="9 10">
    <name type="scientific">Ktedonospora formicarum</name>
    <dbReference type="NCBI Taxonomy" id="2778364"/>
    <lineage>
        <taxon>Bacteria</taxon>
        <taxon>Bacillati</taxon>
        <taxon>Chloroflexota</taxon>
        <taxon>Ktedonobacteria</taxon>
        <taxon>Ktedonobacterales</taxon>
        <taxon>Ktedonobacteraceae</taxon>
        <taxon>Ktedonospora</taxon>
    </lineage>
</organism>
<dbReference type="SUPFAM" id="SSF55785">
    <property type="entry name" value="PYP-like sensor domain (PAS domain)"/>
    <property type="match status" value="1"/>
</dbReference>
<dbReference type="InterPro" id="IPR029016">
    <property type="entry name" value="GAF-like_dom_sf"/>
</dbReference>
<dbReference type="Proteomes" id="UP000612362">
    <property type="component" value="Unassembled WGS sequence"/>
</dbReference>
<dbReference type="SMART" id="SM00387">
    <property type="entry name" value="HATPase_c"/>
    <property type="match status" value="1"/>
</dbReference>
<dbReference type="Pfam" id="PF02518">
    <property type="entry name" value="HATPase_c"/>
    <property type="match status" value="1"/>
</dbReference>
<dbReference type="GO" id="GO:0006355">
    <property type="term" value="P:regulation of DNA-templated transcription"/>
    <property type="evidence" value="ECO:0007669"/>
    <property type="project" value="InterPro"/>
</dbReference>
<name>A0A8J3HS43_9CHLR</name>
<dbReference type="InterPro" id="IPR003594">
    <property type="entry name" value="HATPase_dom"/>
</dbReference>
<dbReference type="EC" id="2.7.13.3" evidence="2"/>
<keyword evidence="4" id="KW-0418">Kinase</keyword>
<dbReference type="InterPro" id="IPR000014">
    <property type="entry name" value="PAS"/>
</dbReference>
<keyword evidence="4" id="KW-0808">Transferase</keyword>
<dbReference type="InterPro" id="IPR003661">
    <property type="entry name" value="HisK_dim/P_dom"/>
</dbReference>
<evidence type="ECO:0000256" key="2">
    <source>
        <dbReference type="ARBA" id="ARBA00012438"/>
    </source>
</evidence>
<feature type="domain" description="Histidine kinase" evidence="8">
    <location>
        <begin position="392"/>
        <end position="626"/>
    </location>
</feature>
<dbReference type="CDD" id="cd00082">
    <property type="entry name" value="HisKA"/>
    <property type="match status" value="1"/>
</dbReference>
<protein>
    <recommendedName>
        <fullName evidence="2">histidine kinase</fullName>
        <ecNumber evidence="2">2.7.13.3</ecNumber>
    </recommendedName>
</protein>
<dbReference type="Pfam" id="PF00989">
    <property type="entry name" value="PAS"/>
    <property type="match status" value="1"/>
</dbReference>
<dbReference type="PROSITE" id="PS50109">
    <property type="entry name" value="HIS_KIN"/>
    <property type="match status" value="1"/>
</dbReference>
<proteinExistence type="predicted"/>
<dbReference type="GO" id="GO:0000155">
    <property type="term" value="F:phosphorelay sensor kinase activity"/>
    <property type="evidence" value="ECO:0007669"/>
    <property type="project" value="InterPro"/>
</dbReference>
<dbReference type="AlphaFoldDB" id="A0A8J3HS43"/>
<sequence length="637" mass="71174">MDKSLHHVTQRKLEQGGMPEEKPIPHFRPLEGAHKQLSRVEAIWESFPDSLIACDHNQKIVRINTAARKLFEVPSEAQCQGKDSQQFLEHYIHSDEQSPFISSGQWLMNLVLTGKAGTNSPEQTLLLDLPSGRKIFVTVRSFPVVDQESSTEEIVFVFHELTSYYQEVSHLQCVHESMLDLLTAVAQIPEQMDYTLPEETFLLSPPVLFVAQQVVNVIRNVLNCHDVKMLALGQRTGHLHFVAGTGFTAEQEQLWRDIGGRFHPLAAVDDTVLAHLLANQEVVLTTDQLRTIDYLGQQLPFPAYPHSMSLGSETFLLVPLFLKQQWVGVLMTGKAGSGETYTPEEIALMKVVTAQTMLLIEGIHCFHAQEEKQKKVLAQREVSRLAGEFLTLATHELRTPLTGIMGNLQLAQRRLETLKKQLAPPSAQIRKPIAHVQRPLAAASQSAQLQQRIINDLIDDARIQTHTLTLSLNPEDLLTLLKEVVTKQQRSAPEHPIVLDVPSPEQRVPIIADAGRIKHVLITYVTNALTYSSPGQPVVVQLRIAEALARVSVHNEGSGIAREELDHIWERFYRAKGSAVQHELDLSFGLTLYLCRVFIERHEGSIGVESAPGQGSTFWFTLPLISSLEGDISPPAM</sequence>
<dbReference type="Pfam" id="PF01590">
    <property type="entry name" value="GAF"/>
    <property type="match status" value="1"/>
</dbReference>
<dbReference type="SUPFAM" id="SSF55874">
    <property type="entry name" value="ATPase domain of HSP90 chaperone/DNA topoisomerase II/histidine kinase"/>
    <property type="match status" value="1"/>
</dbReference>
<dbReference type="PRINTS" id="PR00344">
    <property type="entry name" value="BCTRLSENSOR"/>
</dbReference>
<dbReference type="InterPro" id="IPR036890">
    <property type="entry name" value="HATPase_C_sf"/>
</dbReference>
<dbReference type="CDD" id="cd00130">
    <property type="entry name" value="PAS"/>
    <property type="match status" value="1"/>
</dbReference>
<dbReference type="SUPFAM" id="SSF55781">
    <property type="entry name" value="GAF domain-like"/>
    <property type="match status" value="1"/>
</dbReference>
<dbReference type="Gene3D" id="3.30.450.40">
    <property type="match status" value="1"/>
</dbReference>
<dbReference type="SMART" id="SM00091">
    <property type="entry name" value="PAS"/>
    <property type="match status" value="1"/>
</dbReference>
<evidence type="ECO:0000313" key="9">
    <source>
        <dbReference type="EMBL" id="GHO42261.1"/>
    </source>
</evidence>
<dbReference type="EMBL" id="BNJF01000001">
    <property type="protein sequence ID" value="GHO42261.1"/>
    <property type="molecule type" value="Genomic_DNA"/>
</dbReference>
<evidence type="ECO:0000256" key="4">
    <source>
        <dbReference type="ARBA" id="ARBA00022777"/>
    </source>
</evidence>
<dbReference type="PANTHER" id="PTHR43547:SF2">
    <property type="entry name" value="HYBRID SIGNAL TRANSDUCTION HISTIDINE KINASE C"/>
    <property type="match status" value="1"/>
</dbReference>